<dbReference type="AlphaFoldDB" id="A0A0N0PB53"/>
<evidence type="ECO:0000313" key="1">
    <source>
        <dbReference type="EMBL" id="KPJ08638.1"/>
    </source>
</evidence>
<dbReference type="Proteomes" id="UP000053240">
    <property type="component" value="Unassembled WGS sequence"/>
</dbReference>
<protein>
    <submittedName>
        <fullName evidence="1">Uncharacterized protein</fullName>
    </submittedName>
</protein>
<keyword evidence="2" id="KW-1185">Reference proteome</keyword>
<evidence type="ECO:0000313" key="2">
    <source>
        <dbReference type="Proteomes" id="UP000053240"/>
    </source>
</evidence>
<dbReference type="EMBL" id="KQ461153">
    <property type="protein sequence ID" value="KPJ08638.1"/>
    <property type="molecule type" value="Genomic_DNA"/>
</dbReference>
<organism evidence="1 2">
    <name type="scientific">Papilio machaon</name>
    <name type="common">Old World swallowtail butterfly</name>
    <dbReference type="NCBI Taxonomy" id="76193"/>
    <lineage>
        <taxon>Eukaryota</taxon>
        <taxon>Metazoa</taxon>
        <taxon>Ecdysozoa</taxon>
        <taxon>Arthropoda</taxon>
        <taxon>Hexapoda</taxon>
        <taxon>Insecta</taxon>
        <taxon>Pterygota</taxon>
        <taxon>Neoptera</taxon>
        <taxon>Endopterygota</taxon>
        <taxon>Lepidoptera</taxon>
        <taxon>Glossata</taxon>
        <taxon>Ditrysia</taxon>
        <taxon>Papilionoidea</taxon>
        <taxon>Papilionidae</taxon>
        <taxon>Papilioninae</taxon>
        <taxon>Papilio</taxon>
    </lineage>
</organism>
<dbReference type="InParanoid" id="A0A0N0PB53"/>
<gene>
    <name evidence="1" type="ORF">RR48_03744</name>
</gene>
<proteinExistence type="predicted"/>
<reference evidence="1 2" key="1">
    <citation type="journal article" date="2015" name="Nat. Commun.">
        <title>Outbred genome sequencing and CRISPR/Cas9 gene editing in butterflies.</title>
        <authorList>
            <person name="Li X."/>
            <person name="Fan D."/>
            <person name="Zhang W."/>
            <person name="Liu G."/>
            <person name="Zhang L."/>
            <person name="Zhao L."/>
            <person name="Fang X."/>
            <person name="Chen L."/>
            <person name="Dong Y."/>
            <person name="Chen Y."/>
            <person name="Ding Y."/>
            <person name="Zhao R."/>
            <person name="Feng M."/>
            <person name="Zhu Y."/>
            <person name="Feng Y."/>
            <person name="Jiang X."/>
            <person name="Zhu D."/>
            <person name="Xiang H."/>
            <person name="Feng X."/>
            <person name="Li S."/>
            <person name="Wang J."/>
            <person name="Zhang G."/>
            <person name="Kronforst M.R."/>
            <person name="Wang W."/>
        </authorList>
    </citation>
    <scope>NUCLEOTIDE SEQUENCE [LARGE SCALE GENOMIC DNA]</scope>
    <source>
        <strain evidence="1">Ya'a_city_454_Pm</strain>
        <tissue evidence="1">Whole body</tissue>
    </source>
</reference>
<accession>A0A0N0PB53</accession>
<sequence length="85" mass="9662">MAERGKHRVAPAPALARKHYAYVPCPRSEEVGSDFALHLLKTHRRDESTPEKSPPVQACIVEFSNEIAIIQFDIEQHIDTLRLKT</sequence>
<name>A0A0N0PB53_PAPMA</name>